<comment type="caution">
    <text evidence="1">The sequence shown here is derived from an EMBL/GenBank/DDBJ whole genome shotgun (WGS) entry which is preliminary data.</text>
</comment>
<dbReference type="Proteomes" id="UP001500459">
    <property type="component" value="Unassembled WGS sequence"/>
</dbReference>
<evidence type="ECO:0000313" key="2">
    <source>
        <dbReference type="Proteomes" id="UP001500459"/>
    </source>
</evidence>
<name>A0ABP6UGW4_9FLAO</name>
<accession>A0ABP6UGW4</accession>
<keyword evidence="2" id="KW-1185">Reference proteome</keyword>
<sequence>MYEGMAEAIIISGILGKTEIETVRNISLLYIKYQKYNFLLLNKIKRKGIGKFY</sequence>
<evidence type="ECO:0000313" key="1">
    <source>
        <dbReference type="EMBL" id="GAA3507993.1"/>
    </source>
</evidence>
<organism evidence="1 2">
    <name type="scientific">Aquimarina addita</name>
    <dbReference type="NCBI Taxonomy" id="870485"/>
    <lineage>
        <taxon>Bacteria</taxon>
        <taxon>Pseudomonadati</taxon>
        <taxon>Bacteroidota</taxon>
        <taxon>Flavobacteriia</taxon>
        <taxon>Flavobacteriales</taxon>
        <taxon>Flavobacteriaceae</taxon>
        <taxon>Aquimarina</taxon>
    </lineage>
</organism>
<reference evidence="2" key="1">
    <citation type="journal article" date="2019" name="Int. J. Syst. Evol. Microbiol.">
        <title>The Global Catalogue of Microorganisms (GCM) 10K type strain sequencing project: providing services to taxonomists for standard genome sequencing and annotation.</title>
        <authorList>
            <consortium name="The Broad Institute Genomics Platform"/>
            <consortium name="The Broad Institute Genome Sequencing Center for Infectious Disease"/>
            <person name="Wu L."/>
            <person name="Ma J."/>
        </authorList>
    </citation>
    <scope>NUCLEOTIDE SEQUENCE [LARGE SCALE GENOMIC DNA]</scope>
    <source>
        <strain evidence="2">JCM 17106</strain>
    </source>
</reference>
<protein>
    <submittedName>
        <fullName evidence="1">Uncharacterized protein</fullName>
    </submittedName>
</protein>
<proteinExistence type="predicted"/>
<gene>
    <name evidence="1" type="ORF">GCM10022393_17670</name>
</gene>
<dbReference type="EMBL" id="BAABCW010000006">
    <property type="protein sequence ID" value="GAA3507993.1"/>
    <property type="molecule type" value="Genomic_DNA"/>
</dbReference>